<dbReference type="InterPro" id="IPR038765">
    <property type="entry name" value="Papain-like_cys_pep_sf"/>
</dbReference>
<dbReference type="Gene3D" id="6.10.140.2220">
    <property type="match status" value="1"/>
</dbReference>
<evidence type="ECO:0000256" key="6">
    <source>
        <dbReference type="ARBA" id="ARBA00022771"/>
    </source>
</evidence>
<dbReference type="EC" id="3.4.19.12" evidence="3"/>
<keyword evidence="5" id="KW-0479">Metal-binding</keyword>
<dbReference type="GO" id="GO:0008270">
    <property type="term" value="F:zinc ion binding"/>
    <property type="evidence" value="ECO:0007669"/>
    <property type="project" value="UniProtKB-KW"/>
</dbReference>
<dbReference type="AlphaFoldDB" id="A0ABD3K900"/>
<dbReference type="PROSITE" id="PS00972">
    <property type="entry name" value="USP_1"/>
    <property type="match status" value="1"/>
</dbReference>
<feature type="compositionally biased region" description="Basic and acidic residues" evidence="12">
    <location>
        <begin position="377"/>
        <end position="390"/>
    </location>
</feature>
<dbReference type="PANTHER" id="PTHR24006:SF874">
    <property type="entry name" value="UBIQUITIN CARBOXYL-TERMINAL HYDROLASE 16"/>
    <property type="match status" value="1"/>
</dbReference>
<keyword evidence="16" id="KW-1185">Reference proteome</keyword>
<dbReference type="GO" id="GO:0006508">
    <property type="term" value="P:proteolysis"/>
    <property type="evidence" value="ECO:0007669"/>
    <property type="project" value="UniProtKB-KW"/>
</dbReference>
<feature type="region of interest" description="Disordered" evidence="12">
    <location>
        <begin position="131"/>
        <end position="161"/>
    </location>
</feature>
<feature type="compositionally biased region" description="Polar residues" evidence="12">
    <location>
        <begin position="438"/>
        <end position="450"/>
    </location>
</feature>
<accession>A0ABD3K900</accession>
<evidence type="ECO:0000256" key="12">
    <source>
        <dbReference type="SAM" id="MobiDB-lite"/>
    </source>
</evidence>
<evidence type="ECO:0000259" key="14">
    <source>
        <dbReference type="PROSITE" id="PS50865"/>
    </source>
</evidence>
<reference evidence="15 16" key="1">
    <citation type="submission" date="2024-11" db="EMBL/GenBank/DDBJ databases">
        <title>Chromosome-level genome assembly of Eucalyptus globulus Labill. provides insights into its genome evolution.</title>
        <authorList>
            <person name="Li X."/>
        </authorList>
    </citation>
    <scope>NUCLEOTIDE SEQUENCE [LARGE SCALE GENOMIC DNA]</scope>
    <source>
        <strain evidence="15">CL2024</strain>
        <tissue evidence="15">Fresh tender leaves</tissue>
    </source>
</reference>
<feature type="domain" description="MYND-type" evidence="14">
    <location>
        <begin position="90"/>
        <end position="127"/>
    </location>
</feature>
<evidence type="ECO:0000256" key="7">
    <source>
        <dbReference type="ARBA" id="ARBA00022786"/>
    </source>
</evidence>
<keyword evidence="6 11" id="KW-0863">Zinc-finger</keyword>
<comment type="caution">
    <text evidence="15">The sequence shown here is derived from an EMBL/GenBank/DDBJ whole genome shotgun (WGS) entry which is preliminary data.</text>
</comment>
<dbReference type="InterPro" id="IPR001394">
    <property type="entry name" value="Peptidase_C19_UCH"/>
</dbReference>
<evidence type="ECO:0000256" key="2">
    <source>
        <dbReference type="ARBA" id="ARBA00009085"/>
    </source>
</evidence>
<feature type="compositionally biased region" description="Low complexity" evidence="12">
    <location>
        <begin position="199"/>
        <end position="217"/>
    </location>
</feature>
<dbReference type="SUPFAM" id="SSF144232">
    <property type="entry name" value="HIT/MYND zinc finger-like"/>
    <property type="match status" value="1"/>
</dbReference>
<evidence type="ECO:0000256" key="1">
    <source>
        <dbReference type="ARBA" id="ARBA00000707"/>
    </source>
</evidence>
<dbReference type="EMBL" id="JBJKBG010000006">
    <property type="protein sequence ID" value="KAL3735069.1"/>
    <property type="molecule type" value="Genomic_DNA"/>
</dbReference>
<feature type="region of interest" description="Disordered" evidence="12">
    <location>
        <begin position="954"/>
        <end position="981"/>
    </location>
</feature>
<dbReference type="Pfam" id="PF00443">
    <property type="entry name" value="UCH"/>
    <property type="match status" value="1"/>
</dbReference>
<dbReference type="GO" id="GO:0004843">
    <property type="term" value="F:cysteine-type deubiquitinase activity"/>
    <property type="evidence" value="ECO:0007669"/>
    <property type="project" value="UniProtKB-EC"/>
</dbReference>
<keyword evidence="8" id="KW-0378">Hydrolase</keyword>
<evidence type="ECO:0000256" key="10">
    <source>
        <dbReference type="ARBA" id="ARBA00022833"/>
    </source>
</evidence>
<feature type="compositionally biased region" description="Polar residues" evidence="12">
    <location>
        <begin position="391"/>
        <end position="411"/>
    </location>
</feature>
<evidence type="ECO:0000256" key="9">
    <source>
        <dbReference type="ARBA" id="ARBA00022807"/>
    </source>
</evidence>
<dbReference type="InterPro" id="IPR002893">
    <property type="entry name" value="Znf_MYND"/>
</dbReference>
<gene>
    <name evidence="15" type="ORF">ACJRO7_024249</name>
</gene>
<dbReference type="PROSITE" id="PS01360">
    <property type="entry name" value="ZF_MYND_1"/>
    <property type="match status" value="1"/>
</dbReference>
<sequence length="1004" mass="109424">MLAAGDLGFSSLVLVVCLAFPLLLGLLLRRRWTLAAAKSEEIRRLLLVLASEEAARAEIEASASYYAGAAPSPHPPPPPPPAPVPQGYYCAVCYCPTTTRCSQCKAVRYCSGKCQIIHWRQGHKEECRPVEAGSDFDGKDNRSGQDTYHGETLESKAKQRAKPNVSFSDECVRAQSSCSEIFRAKDDKISIELHDVNCSSESSDASAGFSSSTTNSDSSDDTSVCESINSDDSVRLEEPLSSDIAHKIPGTGGIKIKEQAESLSPKFASLVDSIEGFKSSSKLHKSKSGFIDDQVQCKSSSHSHSGCTGLHTDSMAKPSRHPSGFWNTLNHPRNDVCDDSSHSSISKIGACGKPDSGSTLGFSFNLSNDTVRPINRQDFEISAKKSESRSLSEMPNADGSSAPKSLSTKSEGPSHAADEGCSDSHVSKVSAGEPLSSVKANATPNKTVPSSRVDAHKSKCSEAGCILPSVFDVRGLSGSDLHSTSRAKLERVCDGQAHAAVSSHVAAHLPNTKNGLKNSVWRVLDQFKGSVMSKHQRLGVGSDVPGKCNDKGIFPYELFVTLYTWKGVELHPRGLINCGNSCYANAVLQCLAFTPPLTAYFLQGLHSKACVRKDWCFTCEFESLILRMNEGKSPISPIGIVSQLRNIGRQLGNGKEEDAHEFLRCAIDKMQSDCLVDSGKKVSRSKEEATLIGLTFGGYLRSKIQCTRCNGKSERHERMMDLTVEIGGDIRTLEEALRQFTSTETLDGDNKYQCTRCNSYEKARKKLTVLEAPNILTIALKRFQSGKFGKLNKSIRFSEILDLSPYMKGTTSDRSAVYRLYGVIVHLDIMNAAFSGHYVCYVKNMHNKWFKIDDSTVKPAELERVLTKGAYMLLYARCLPRAPRLLKDSMTSADPRNKPMNVKSSGKSATLKSGFANLRNNHHSSASRNDSASAHSFDSDFTPLHRYHREDSSSDVSSLFSSNSDEGSCSTISTRDSPSYDDFTDYIFGDSGSGWSSSPWSNPS</sequence>
<dbReference type="PANTHER" id="PTHR24006">
    <property type="entry name" value="UBIQUITIN CARBOXYL-TERMINAL HYDROLASE"/>
    <property type="match status" value="1"/>
</dbReference>
<keyword evidence="10" id="KW-0862">Zinc</keyword>
<organism evidence="15 16">
    <name type="scientific">Eucalyptus globulus</name>
    <name type="common">Tasmanian blue gum</name>
    <dbReference type="NCBI Taxonomy" id="34317"/>
    <lineage>
        <taxon>Eukaryota</taxon>
        <taxon>Viridiplantae</taxon>
        <taxon>Streptophyta</taxon>
        <taxon>Embryophyta</taxon>
        <taxon>Tracheophyta</taxon>
        <taxon>Spermatophyta</taxon>
        <taxon>Magnoliopsida</taxon>
        <taxon>eudicotyledons</taxon>
        <taxon>Gunneridae</taxon>
        <taxon>Pentapetalae</taxon>
        <taxon>rosids</taxon>
        <taxon>malvids</taxon>
        <taxon>Myrtales</taxon>
        <taxon>Myrtaceae</taxon>
        <taxon>Myrtoideae</taxon>
        <taxon>Eucalypteae</taxon>
        <taxon>Eucalyptus</taxon>
    </lineage>
</organism>
<proteinExistence type="inferred from homology"/>
<comment type="similarity">
    <text evidence="2">Belongs to the peptidase C19 family.</text>
</comment>
<dbReference type="InterPro" id="IPR028889">
    <property type="entry name" value="USP"/>
</dbReference>
<evidence type="ECO:0000256" key="5">
    <source>
        <dbReference type="ARBA" id="ARBA00022723"/>
    </source>
</evidence>
<name>A0ABD3K900_EUCGL</name>
<evidence type="ECO:0000313" key="16">
    <source>
        <dbReference type="Proteomes" id="UP001634007"/>
    </source>
</evidence>
<feature type="region of interest" description="Disordered" evidence="12">
    <location>
        <begin position="889"/>
        <end position="908"/>
    </location>
</feature>
<protein>
    <recommendedName>
        <fullName evidence="3">ubiquitinyl hydrolase 1</fullName>
        <ecNumber evidence="3">3.4.19.12</ecNumber>
    </recommendedName>
</protein>
<dbReference type="SUPFAM" id="SSF54001">
    <property type="entry name" value="Cysteine proteinases"/>
    <property type="match status" value="1"/>
</dbReference>
<keyword evidence="9" id="KW-0788">Thiol protease</keyword>
<feature type="compositionally biased region" description="Polar residues" evidence="12">
    <location>
        <begin position="966"/>
        <end position="977"/>
    </location>
</feature>
<evidence type="ECO:0000259" key="13">
    <source>
        <dbReference type="PROSITE" id="PS50235"/>
    </source>
</evidence>
<dbReference type="PROSITE" id="PS50235">
    <property type="entry name" value="USP_3"/>
    <property type="match status" value="1"/>
</dbReference>
<feature type="domain" description="USP" evidence="13">
    <location>
        <begin position="573"/>
        <end position="878"/>
    </location>
</feature>
<dbReference type="Pfam" id="PF01753">
    <property type="entry name" value="zf-MYND"/>
    <property type="match status" value="1"/>
</dbReference>
<keyword evidence="7" id="KW-0833">Ubl conjugation pathway</keyword>
<keyword evidence="4" id="KW-0645">Protease</keyword>
<dbReference type="Gene3D" id="3.90.70.10">
    <property type="entry name" value="Cysteine proteinases"/>
    <property type="match status" value="1"/>
</dbReference>
<dbReference type="PROSITE" id="PS50865">
    <property type="entry name" value="ZF_MYND_2"/>
    <property type="match status" value="1"/>
</dbReference>
<feature type="region of interest" description="Disordered" evidence="12">
    <location>
        <begin position="377"/>
        <end position="454"/>
    </location>
</feature>
<evidence type="ECO:0000256" key="4">
    <source>
        <dbReference type="ARBA" id="ARBA00022670"/>
    </source>
</evidence>
<evidence type="ECO:0000256" key="8">
    <source>
        <dbReference type="ARBA" id="ARBA00022801"/>
    </source>
</evidence>
<dbReference type="InterPro" id="IPR050164">
    <property type="entry name" value="Peptidase_C19"/>
</dbReference>
<evidence type="ECO:0000256" key="11">
    <source>
        <dbReference type="PROSITE-ProRule" id="PRU00134"/>
    </source>
</evidence>
<evidence type="ECO:0000256" key="3">
    <source>
        <dbReference type="ARBA" id="ARBA00012759"/>
    </source>
</evidence>
<evidence type="ECO:0000313" key="15">
    <source>
        <dbReference type="EMBL" id="KAL3735069.1"/>
    </source>
</evidence>
<feature type="region of interest" description="Disordered" evidence="12">
    <location>
        <begin position="199"/>
        <end position="237"/>
    </location>
</feature>
<feature type="compositionally biased region" description="Basic and acidic residues" evidence="12">
    <location>
        <begin position="136"/>
        <end position="157"/>
    </location>
</feature>
<dbReference type="FunFam" id="3.90.70.10:FF:000026">
    <property type="entry name" value="Ubiquitin carboxyl-terminal hydrolase 15"/>
    <property type="match status" value="1"/>
</dbReference>
<comment type="catalytic activity">
    <reaction evidence="1">
        <text>Thiol-dependent hydrolysis of ester, thioester, amide, peptide and isopeptide bonds formed by the C-terminal Gly of ubiquitin (a 76-residue protein attached to proteins as an intracellular targeting signal).</text>
        <dbReference type="EC" id="3.4.19.12"/>
    </reaction>
</comment>
<dbReference type="Proteomes" id="UP001634007">
    <property type="component" value="Unassembled WGS sequence"/>
</dbReference>
<dbReference type="InterPro" id="IPR018200">
    <property type="entry name" value="USP_CS"/>
</dbReference>
<dbReference type="FunFam" id="6.10.140.2220:FF:000006">
    <property type="entry name" value="Ubiquitin carboxyl-terminal hydrolase 15"/>
    <property type="match status" value="1"/>
</dbReference>
<feature type="compositionally biased region" description="Low complexity" evidence="12">
    <location>
        <begin position="954"/>
        <end position="965"/>
    </location>
</feature>